<protein>
    <submittedName>
        <fullName evidence="1">Uncharacterized protein</fullName>
    </submittedName>
</protein>
<dbReference type="InterPro" id="IPR043128">
    <property type="entry name" value="Rev_trsase/Diguanyl_cyclase"/>
</dbReference>
<proteinExistence type="predicted"/>
<dbReference type="EMBL" id="GBHO01000735">
    <property type="protein sequence ID" value="JAG42869.1"/>
    <property type="molecule type" value="Transcribed_RNA"/>
</dbReference>
<feature type="non-terminal residue" evidence="1">
    <location>
        <position position="1"/>
    </location>
</feature>
<reference evidence="1" key="1">
    <citation type="journal article" date="2014" name="PLoS ONE">
        <title>Transcriptome-Based Identification of ABC Transporters in the Western Tarnished Plant Bug Lygus hesperus.</title>
        <authorList>
            <person name="Hull J.J."/>
            <person name="Chaney K."/>
            <person name="Geib S.M."/>
            <person name="Fabrick J.A."/>
            <person name="Brent C.S."/>
            <person name="Walsh D."/>
            <person name="Lavine L.C."/>
        </authorList>
    </citation>
    <scope>NUCLEOTIDE SEQUENCE</scope>
</reference>
<sequence length="176" mass="20243">VSVVDEACSYFMPHHGIQRIGHPTTPLRIVFNASAPTSTGLSLNKILYTGPKLQSDLQTILLNFRLFPYVFTADVRRMYLQILMDLPDRRYQRFIWRYHPKESLKVFELNVVVFGVASSPYQAQRVLKLLAEEESDSYPLAAEIVRRDGYIDDFVCSLESEEKLLSAYHQLNSLLA</sequence>
<dbReference type="Gene3D" id="3.10.10.10">
    <property type="entry name" value="HIV Type 1 Reverse Transcriptase, subunit A, domain 1"/>
    <property type="match status" value="1"/>
</dbReference>
<dbReference type="SUPFAM" id="SSF56672">
    <property type="entry name" value="DNA/RNA polymerases"/>
    <property type="match status" value="1"/>
</dbReference>
<reference evidence="1" key="2">
    <citation type="submission" date="2014-07" db="EMBL/GenBank/DDBJ databases">
        <authorList>
            <person name="Hull J."/>
        </authorList>
    </citation>
    <scope>NUCLEOTIDE SEQUENCE</scope>
</reference>
<evidence type="ECO:0000313" key="1">
    <source>
        <dbReference type="EMBL" id="JAG42869.1"/>
    </source>
</evidence>
<feature type="non-terminal residue" evidence="1">
    <location>
        <position position="176"/>
    </location>
</feature>
<organism evidence="1">
    <name type="scientific">Lygus hesperus</name>
    <name type="common">Western plant bug</name>
    <dbReference type="NCBI Taxonomy" id="30085"/>
    <lineage>
        <taxon>Eukaryota</taxon>
        <taxon>Metazoa</taxon>
        <taxon>Ecdysozoa</taxon>
        <taxon>Arthropoda</taxon>
        <taxon>Hexapoda</taxon>
        <taxon>Insecta</taxon>
        <taxon>Pterygota</taxon>
        <taxon>Neoptera</taxon>
        <taxon>Paraneoptera</taxon>
        <taxon>Hemiptera</taxon>
        <taxon>Heteroptera</taxon>
        <taxon>Panheteroptera</taxon>
        <taxon>Cimicomorpha</taxon>
        <taxon>Miridae</taxon>
        <taxon>Mirini</taxon>
        <taxon>Lygus</taxon>
    </lineage>
</organism>
<dbReference type="AlphaFoldDB" id="A0A0A9ZEK5"/>
<dbReference type="PANTHER" id="PTHR47331">
    <property type="entry name" value="PHD-TYPE DOMAIN-CONTAINING PROTEIN"/>
    <property type="match status" value="1"/>
</dbReference>
<dbReference type="Gene3D" id="3.30.70.270">
    <property type="match status" value="1"/>
</dbReference>
<accession>A0A0A9ZEK5</accession>
<name>A0A0A9ZEK5_LYGHE</name>
<dbReference type="GO" id="GO:0071897">
    <property type="term" value="P:DNA biosynthetic process"/>
    <property type="evidence" value="ECO:0007669"/>
    <property type="project" value="UniProtKB-ARBA"/>
</dbReference>
<dbReference type="InterPro" id="IPR043502">
    <property type="entry name" value="DNA/RNA_pol_sf"/>
</dbReference>
<gene>
    <name evidence="1" type="ORF">CM83_103251</name>
</gene>